<gene>
    <name evidence="1" type="ORF">G2W53_019334</name>
</gene>
<evidence type="ECO:0000313" key="1">
    <source>
        <dbReference type="EMBL" id="KAF7828170.1"/>
    </source>
</evidence>
<sequence>MEEAEEGKGHGTWQYAKSSILAALS</sequence>
<name>A0A834WLX2_9FABA</name>
<reference evidence="1" key="1">
    <citation type="submission" date="2020-09" db="EMBL/GenBank/DDBJ databases">
        <title>Genome-Enabled Discovery of Anthraquinone Biosynthesis in Senna tora.</title>
        <authorList>
            <person name="Kang S.-H."/>
            <person name="Pandey R.P."/>
            <person name="Lee C.-M."/>
            <person name="Sim J.-S."/>
            <person name="Jeong J.-T."/>
            <person name="Choi B.-S."/>
            <person name="Jung M."/>
            <person name="Ginzburg D."/>
            <person name="Zhao K."/>
            <person name="Won S.Y."/>
            <person name="Oh T.-J."/>
            <person name="Yu Y."/>
            <person name="Kim N.-H."/>
            <person name="Lee O.R."/>
            <person name="Lee T.-H."/>
            <person name="Bashyal P."/>
            <person name="Kim T.-S."/>
            <person name="Lee W.-H."/>
            <person name="Kawkins C."/>
            <person name="Kim C.-K."/>
            <person name="Kim J.S."/>
            <person name="Ahn B.O."/>
            <person name="Rhee S.Y."/>
            <person name="Sohng J.K."/>
        </authorList>
    </citation>
    <scope>NUCLEOTIDE SEQUENCE</scope>
    <source>
        <tissue evidence="1">Leaf</tissue>
    </source>
</reference>
<comment type="caution">
    <text evidence="1">The sequence shown here is derived from an EMBL/GenBank/DDBJ whole genome shotgun (WGS) entry which is preliminary data.</text>
</comment>
<dbReference type="Proteomes" id="UP000634136">
    <property type="component" value="Unassembled WGS sequence"/>
</dbReference>
<dbReference type="EMBL" id="JAAIUW010000006">
    <property type="protein sequence ID" value="KAF7828170.1"/>
    <property type="molecule type" value="Genomic_DNA"/>
</dbReference>
<protein>
    <submittedName>
        <fullName evidence="1">Uncharacterized protein</fullName>
    </submittedName>
</protein>
<dbReference type="AlphaFoldDB" id="A0A834WLX2"/>
<keyword evidence="2" id="KW-1185">Reference proteome</keyword>
<proteinExistence type="predicted"/>
<accession>A0A834WLX2</accession>
<organism evidence="1 2">
    <name type="scientific">Senna tora</name>
    <dbReference type="NCBI Taxonomy" id="362788"/>
    <lineage>
        <taxon>Eukaryota</taxon>
        <taxon>Viridiplantae</taxon>
        <taxon>Streptophyta</taxon>
        <taxon>Embryophyta</taxon>
        <taxon>Tracheophyta</taxon>
        <taxon>Spermatophyta</taxon>
        <taxon>Magnoliopsida</taxon>
        <taxon>eudicotyledons</taxon>
        <taxon>Gunneridae</taxon>
        <taxon>Pentapetalae</taxon>
        <taxon>rosids</taxon>
        <taxon>fabids</taxon>
        <taxon>Fabales</taxon>
        <taxon>Fabaceae</taxon>
        <taxon>Caesalpinioideae</taxon>
        <taxon>Cassia clade</taxon>
        <taxon>Senna</taxon>
    </lineage>
</organism>
<evidence type="ECO:0000313" key="2">
    <source>
        <dbReference type="Proteomes" id="UP000634136"/>
    </source>
</evidence>